<dbReference type="InterPro" id="IPR036673">
    <property type="entry name" value="Cyanovirin-N_sf"/>
</dbReference>
<accession>A0A8H4X251</accession>
<comment type="caution">
    <text evidence="2">The sequence shown here is derived from an EMBL/GenBank/DDBJ whole genome shotgun (WGS) entry which is preliminary data.</text>
</comment>
<reference evidence="2" key="2">
    <citation type="submission" date="2020-05" db="EMBL/GenBank/DDBJ databases">
        <authorList>
            <person name="Kim H.-S."/>
            <person name="Proctor R.H."/>
            <person name="Brown D.W."/>
        </authorList>
    </citation>
    <scope>NUCLEOTIDE SEQUENCE</scope>
    <source>
        <strain evidence="2">NRRL 20472</strain>
    </source>
</reference>
<dbReference type="Proteomes" id="UP000622797">
    <property type="component" value="Unassembled WGS sequence"/>
</dbReference>
<name>A0A8H4X251_9HYPO</name>
<dbReference type="AlphaFoldDB" id="A0A8H4X251"/>
<organism evidence="2 3">
    <name type="scientific">Fusarium sarcochroum</name>
    <dbReference type="NCBI Taxonomy" id="1208366"/>
    <lineage>
        <taxon>Eukaryota</taxon>
        <taxon>Fungi</taxon>
        <taxon>Dikarya</taxon>
        <taxon>Ascomycota</taxon>
        <taxon>Pezizomycotina</taxon>
        <taxon>Sordariomycetes</taxon>
        <taxon>Hypocreomycetidae</taxon>
        <taxon>Hypocreales</taxon>
        <taxon>Nectriaceae</taxon>
        <taxon>Fusarium</taxon>
        <taxon>Fusarium lateritium species complex</taxon>
    </lineage>
</organism>
<dbReference type="InterPro" id="IPR011058">
    <property type="entry name" value="Cyanovirin-N"/>
</dbReference>
<evidence type="ECO:0000259" key="1">
    <source>
        <dbReference type="SMART" id="SM01111"/>
    </source>
</evidence>
<dbReference type="PANTHER" id="PTHR42076:SF1">
    <property type="entry name" value="CYANOVIRIN-N DOMAIN-CONTAINING PROTEIN"/>
    <property type="match status" value="1"/>
</dbReference>
<proteinExistence type="predicted"/>
<protein>
    <recommendedName>
        <fullName evidence="1">Cyanovirin-N domain-containing protein</fullName>
    </recommendedName>
</protein>
<evidence type="ECO:0000313" key="3">
    <source>
        <dbReference type="Proteomes" id="UP000622797"/>
    </source>
</evidence>
<gene>
    <name evidence="2" type="ORF">FSARC_10800</name>
</gene>
<dbReference type="OrthoDB" id="2441380at2759"/>
<dbReference type="SMART" id="SM01111">
    <property type="entry name" value="CVNH"/>
    <property type="match status" value="1"/>
</dbReference>
<keyword evidence="3" id="KW-1185">Reference proteome</keyword>
<evidence type="ECO:0000313" key="2">
    <source>
        <dbReference type="EMBL" id="KAF4959283.1"/>
    </source>
</evidence>
<dbReference type="EMBL" id="JABEXW010000666">
    <property type="protein sequence ID" value="KAF4959283.1"/>
    <property type="molecule type" value="Genomic_DNA"/>
</dbReference>
<dbReference type="SUPFAM" id="SSF51322">
    <property type="entry name" value="Cyanovirin-N"/>
    <property type="match status" value="1"/>
</dbReference>
<dbReference type="Pfam" id="PF08881">
    <property type="entry name" value="CVNH"/>
    <property type="match status" value="1"/>
</dbReference>
<dbReference type="PANTHER" id="PTHR42076">
    <property type="entry name" value="CYANOVIRIN-N HOMOLOG"/>
    <property type="match status" value="1"/>
</dbReference>
<dbReference type="Gene3D" id="2.30.60.10">
    <property type="entry name" value="Cyanovirin-N"/>
    <property type="match status" value="1"/>
</dbReference>
<sequence>MSFHDSAQNITLVDGHILKAELSNGEEWVEAEYDLNEILGNDEGSFSWGGSGYIDSAEEIYLELEGEGTFPILKATLSNSDGETFAAYVNLGDYISNNGGEFGYSESFYFHASFRAVQQGFTVNQTAYIAVGSNLRANDLLLLVLGDFDKDTHVPISSWIRERRCHNGFTRLLGKIFSLMRPPVSGFLDQPSALLTSEPMGMPRL</sequence>
<reference evidence="2" key="1">
    <citation type="journal article" date="2020" name="BMC Genomics">
        <title>Correction to: Identification and distribution of gene clusters required for synthesis of sphingolipid metabolism inhibitors in diverse species of the filamentous fungus Fusarium.</title>
        <authorList>
            <person name="Kim H.S."/>
            <person name="Lohmar J.M."/>
            <person name="Busman M."/>
            <person name="Brown D.W."/>
            <person name="Naumann T.A."/>
            <person name="Divon H.H."/>
            <person name="Lysoe E."/>
            <person name="Uhlig S."/>
            <person name="Proctor R.H."/>
        </authorList>
    </citation>
    <scope>NUCLEOTIDE SEQUENCE</scope>
    <source>
        <strain evidence="2">NRRL 20472</strain>
    </source>
</reference>
<feature type="domain" description="Cyanovirin-N" evidence="1">
    <location>
        <begin position="2"/>
        <end position="104"/>
    </location>
</feature>